<dbReference type="Pfam" id="PF00072">
    <property type="entry name" value="Response_reg"/>
    <property type="match status" value="1"/>
</dbReference>
<dbReference type="InterPro" id="IPR001789">
    <property type="entry name" value="Sig_transdc_resp-reg_receiver"/>
</dbReference>
<evidence type="ECO:0000256" key="1">
    <source>
        <dbReference type="ARBA" id="ARBA00022553"/>
    </source>
</evidence>
<keyword evidence="1 2" id="KW-0597">Phosphoprotein</keyword>
<evidence type="ECO:0000313" key="5">
    <source>
        <dbReference type="Proteomes" id="UP000239772"/>
    </source>
</evidence>
<reference evidence="5" key="1">
    <citation type="submission" date="2018-03" db="EMBL/GenBank/DDBJ databases">
        <authorList>
            <person name="Sun L."/>
            <person name="Liu H."/>
            <person name="Chen W."/>
            <person name="Huang K."/>
            <person name="Liu W."/>
            <person name="Gao X."/>
        </authorList>
    </citation>
    <scope>NUCLEOTIDE SEQUENCE [LARGE SCALE GENOMIC DNA]</scope>
    <source>
        <strain evidence="5">SH9</strain>
    </source>
</reference>
<proteinExistence type="predicted"/>
<dbReference type="GO" id="GO:0000160">
    <property type="term" value="P:phosphorelay signal transduction system"/>
    <property type="evidence" value="ECO:0007669"/>
    <property type="project" value="InterPro"/>
</dbReference>
<dbReference type="SMART" id="SM00448">
    <property type="entry name" value="REC"/>
    <property type="match status" value="1"/>
</dbReference>
<dbReference type="EMBL" id="PVZS01000022">
    <property type="protein sequence ID" value="PSC03645.1"/>
    <property type="molecule type" value="Genomic_DNA"/>
</dbReference>
<evidence type="ECO:0000259" key="3">
    <source>
        <dbReference type="PROSITE" id="PS50110"/>
    </source>
</evidence>
<dbReference type="RefSeq" id="WP_106338371.1">
    <property type="nucleotide sequence ID" value="NZ_PVZS01000022.1"/>
</dbReference>
<sequence>MGRAIRPTTIVVVEDEADLRSLAATLFEEAELKVCEFERADEAWEFTKSRPEEVAILFTDVNTPGELDGLTLGQRCATHYPWIRVIVTSGRQPSRTPGGAVTFLQKPWRPLDLLRVAEYGPMQRV</sequence>
<feature type="modified residue" description="4-aspartylphosphate" evidence="2">
    <location>
        <position position="60"/>
    </location>
</feature>
<dbReference type="Gene3D" id="3.40.50.2300">
    <property type="match status" value="1"/>
</dbReference>
<comment type="caution">
    <text evidence="4">The sequence shown here is derived from an EMBL/GenBank/DDBJ whole genome shotgun (WGS) entry which is preliminary data.</text>
</comment>
<evidence type="ECO:0000313" key="4">
    <source>
        <dbReference type="EMBL" id="PSC03645.1"/>
    </source>
</evidence>
<dbReference type="SUPFAM" id="SSF52172">
    <property type="entry name" value="CheY-like"/>
    <property type="match status" value="1"/>
</dbReference>
<feature type="domain" description="Response regulatory" evidence="3">
    <location>
        <begin position="9"/>
        <end position="121"/>
    </location>
</feature>
<keyword evidence="5" id="KW-1185">Reference proteome</keyword>
<gene>
    <name evidence="4" type="ORF">SLNSH_17825</name>
</gene>
<protein>
    <submittedName>
        <fullName evidence="4">Response regulator</fullName>
    </submittedName>
</protein>
<dbReference type="PROSITE" id="PS50110">
    <property type="entry name" value="RESPONSE_REGULATORY"/>
    <property type="match status" value="1"/>
</dbReference>
<organism evidence="4 5">
    <name type="scientific">Alsobacter soli</name>
    <dbReference type="NCBI Taxonomy" id="2109933"/>
    <lineage>
        <taxon>Bacteria</taxon>
        <taxon>Pseudomonadati</taxon>
        <taxon>Pseudomonadota</taxon>
        <taxon>Alphaproteobacteria</taxon>
        <taxon>Hyphomicrobiales</taxon>
        <taxon>Alsobacteraceae</taxon>
        <taxon>Alsobacter</taxon>
    </lineage>
</organism>
<dbReference type="Proteomes" id="UP000239772">
    <property type="component" value="Unassembled WGS sequence"/>
</dbReference>
<dbReference type="OrthoDB" id="8018258at2"/>
<dbReference type="PANTHER" id="PTHR44591:SF21">
    <property type="entry name" value="TWO-COMPONENT RESPONSE REGULATOR"/>
    <property type="match status" value="1"/>
</dbReference>
<evidence type="ECO:0000256" key="2">
    <source>
        <dbReference type="PROSITE-ProRule" id="PRU00169"/>
    </source>
</evidence>
<dbReference type="AlphaFoldDB" id="A0A2T1HPR6"/>
<accession>A0A2T1HPR6</accession>
<dbReference type="PANTHER" id="PTHR44591">
    <property type="entry name" value="STRESS RESPONSE REGULATOR PROTEIN 1"/>
    <property type="match status" value="1"/>
</dbReference>
<dbReference type="InterPro" id="IPR050595">
    <property type="entry name" value="Bact_response_regulator"/>
</dbReference>
<name>A0A2T1HPR6_9HYPH</name>
<dbReference type="InterPro" id="IPR011006">
    <property type="entry name" value="CheY-like_superfamily"/>
</dbReference>